<dbReference type="EMBL" id="RHXB01000011">
    <property type="protein sequence ID" value="RSE24058.1"/>
    <property type="molecule type" value="Genomic_DNA"/>
</dbReference>
<dbReference type="GO" id="GO:0008236">
    <property type="term" value="F:serine-type peptidase activity"/>
    <property type="evidence" value="ECO:0007669"/>
    <property type="project" value="InterPro"/>
</dbReference>
<reference evidence="3 4" key="1">
    <citation type="submission" date="2018-10" db="EMBL/GenBank/DDBJ databases">
        <title>Transmission dynamics of multidrug resistant bacteria on intensive care unit surfaces.</title>
        <authorList>
            <person name="D'Souza A.W."/>
            <person name="Potter R.F."/>
            <person name="Wallace M."/>
            <person name="Shupe A."/>
            <person name="Patel S."/>
            <person name="Sun S."/>
            <person name="Gul D."/>
            <person name="Kwon J.H."/>
            <person name="Andleeb S."/>
            <person name="Burnham C.-A.D."/>
            <person name="Dantas G."/>
        </authorList>
    </citation>
    <scope>NUCLEOTIDE SEQUENCE [LARGE SCALE GENOMIC DNA]</scope>
    <source>
        <strain evidence="3 4">AS_373</strain>
    </source>
</reference>
<dbReference type="Proteomes" id="UP000275331">
    <property type="component" value="Unassembled WGS sequence"/>
</dbReference>
<dbReference type="AlphaFoldDB" id="A0A427UUA1"/>
<dbReference type="InterPro" id="IPR050261">
    <property type="entry name" value="FrsA_esterase"/>
</dbReference>
<comment type="caution">
    <text evidence="3">The sequence shown here is derived from an EMBL/GenBank/DDBJ whole genome shotgun (WGS) entry which is preliminary data.</text>
</comment>
<organism evidence="3 4">
    <name type="scientific">Atlantibacter subterraneus</name>
    <dbReference type="NCBI Taxonomy" id="255519"/>
    <lineage>
        <taxon>Bacteria</taxon>
        <taxon>Pseudomonadati</taxon>
        <taxon>Pseudomonadota</taxon>
        <taxon>Gammaproteobacteria</taxon>
        <taxon>Enterobacterales</taxon>
        <taxon>Enterobacteriaceae</taxon>
        <taxon>Atlantibacter</taxon>
    </lineage>
</organism>
<keyword evidence="1" id="KW-0378">Hydrolase</keyword>
<dbReference type="SUPFAM" id="SSF53474">
    <property type="entry name" value="alpha/beta-Hydrolases"/>
    <property type="match status" value="1"/>
</dbReference>
<feature type="domain" description="Peptidase S9 prolyl oligopeptidase catalytic" evidence="2">
    <location>
        <begin position="50"/>
        <end position="248"/>
    </location>
</feature>
<evidence type="ECO:0000259" key="2">
    <source>
        <dbReference type="Pfam" id="PF00326"/>
    </source>
</evidence>
<dbReference type="OrthoDB" id="31158at2"/>
<dbReference type="PANTHER" id="PTHR22946">
    <property type="entry name" value="DIENELACTONE HYDROLASE DOMAIN-CONTAINING PROTEIN-RELATED"/>
    <property type="match status" value="1"/>
</dbReference>
<dbReference type="Gene3D" id="3.40.50.1820">
    <property type="entry name" value="alpha/beta hydrolase"/>
    <property type="match status" value="1"/>
</dbReference>
<evidence type="ECO:0000313" key="3">
    <source>
        <dbReference type="EMBL" id="RSE24058.1"/>
    </source>
</evidence>
<gene>
    <name evidence="3" type="ORF">EGT71_15800</name>
</gene>
<proteinExistence type="predicted"/>
<protein>
    <submittedName>
        <fullName evidence="3">Esterase</fullName>
    </submittedName>
</protein>
<dbReference type="NCBIfam" id="NF007857">
    <property type="entry name" value="PRK10566.1"/>
    <property type="match status" value="1"/>
</dbReference>
<evidence type="ECO:0000256" key="1">
    <source>
        <dbReference type="ARBA" id="ARBA00022801"/>
    </source>
</evidence>
<dbReference type="GO" id="GO:0006508">
    <property type="term" value="P:proteolysis"/>
    <property type="evidence" value="ECO:0007669"/>
    <property type="project" value="InterPro"/>
</dbReference>
<dbReference type="PANTHER" id="PTHR22946:SF9">
    <property type="entry name" value="POLYKETIDE TRANSFERASE AF380"/>
    <property type="match status" value="1"/>
</dbReference>
<dbReference type="RefSeq" id="WP_125294179.1">
    <property type="nucleotide sequence ID" value="NZ_JAPTZM010000002.1"/>
</dbReference>
<dbReference type="Pfam" id="PF00326">
    <property type="entry name" value="Peptidase_S9"/>
    <property type="match status" value="1"/>
</dbReference>
<sequence>MIELEIRQFAGIETVHATPAGKNQQPLPTVIFYHGFTSSKLVYSYFAVALAQAGFRVVMPDAAEHGARFNGDAQGRMLRFWQILHQNMTEFAGLRDALREENLIADQRLGVGGASMGGMTALGIMTHHPEVKSVASLMGSGYYTTLAPALFPPSLELTPERQHQLDAVIAPLAEWDVTHQLAKLADRPLFLWHGEEDDVVPAQESFRLQRALQENQLDALLTYQWEPGVKHRITPTALDATVAFFTRHLA</sequence>
<evidence type="ECO:0000313" key="4">
    <source>
        <dbReference type="Proteomes" id="UP000275331"/>
    </source>
</evidence>
<name>A0A427UUA1_9ENTR</name>
<dbReference type="InterPro" id="IPR029058">
    <property type="entry name" value="AB_hydrolase_fold"/>
</dbReference>
<dbReference type="InterPro" id="IPR001375">
    <property type="entry name" value="Peptidase_S9_cat"/>
</dbReference>
<dbReference type="GO" id="GO:0052689">
    <property type="term" value="F:carboxylic ester hydrolase activity"/>
    <property type="evidence" value="ECO:0007669"/>
    <property type="project" value="UniProtKB-ARBA"/>
</dbReference>
<accession>A0A427UUA1</accession>